<protein>
    <submittedName>
        <fullName evidence="1">PRC-barrel domain containing protein</fullName>
    </submittedName>
</protein>
<dbReference type="Proteomes" id="UP000308038">
    <property type="component" value="Unassembled WGS sequence"/>
</dbReference>
<dbReference type="Gene3D" id="2.30.30.240">
    <property type="entry name" value="PRC-barrel domain"/>
    <property type="match status" value="1"/>
</dbReference>
<dbReference type="EMBL" id="SSTI01000001">
    <property type="protein sequence ID" value="THG41982.1"/>
    <property type="molecule type" value="Genomic_DNA"/>
</dbReference>
<organism evidence="1 2">
    <name type="scientific">Sphingomonas olei</name>
    <dbReference type="NCBI Taxonomy" id="1886787"/>
    <lineage>
        <taxon>Bacteria</taxon>
        <taxon>Pseudomonadati</taxon>
        <taxon>Pseudomonadota</taxon>
        <taxon>Alphaproteobacteria</taxon>
        <taxon>Sphingomonadales</taxon>
        <taxon>Sphingomonadaceae</taxon>
        <taxon>Sphingomonas</taxon>
    </lineage>
</organism>
<evidence type="ECO:0000313" key="1">
    <source>
        <dbReference type="EMBL" id="THG41982.1"/>
    </source>
</evidence>
<comment type="caution">
    <text evidence="1">The sequence shown here is derived from an EMBL/GenBank/DDBJ whole genome shotgun (WGS) entry which is preliminary data.</text>
</comment>
<dbReference type="PROSITE" id="PS51257">
    <property type="entry name" value="PROKAR_LIPOPROTEIN"/>
    <property type="match status" value="1"/>
</dbReference>
<reference evidence="1 2" key="1">
    <citation type="submission" date="2019-04" db="EMBL/GenBank/DDBJ databases">
        <title>Microbes associate with the intestines of laboratory mice.</title>
        <authorList>
            <person name="Navarre W."/>
            <person name="Wong E."/>
            <person name="Huang K.C."/>
            <person name="Tropini C."/>
            <person name="Ng K."/>
            <person name="Yu B."/>
        </authorList>
    </citation>
    <scope>NUCLEOTIDE SEQUENCE [LARGE SCALE GENOMIC DNA]</scope>
    <source>
        <strain evidence="1 2">NM83_B4-11</strain>
    </source>
</reference>
<dbReference type="InterPro" id="IPR011033">
    <property type="entry name" value="PRC_barrel-like_sf"/>
</dbReference>
<sequence length="135" mass="13917">MKTMVLALAAATLVAGCGNNGRDAAAERMEDAAEANAAAAGPTPVALGLSEAQLLDADLIGPNNVEIGEVQSLVRNASGAVEGLIVEVEDTNPDRYVQIPLTGLNVVQRGDDRDLSTTMTRDQLAALPDVPLPAR</sequence>
<name>A0ABY2QL58_9SPHN</name>
<dbReference type="SUPFAM" id="SSF50346">
    <property type="entry name" value="PRC-barrel domain"/>
    <property type="match status" value="1"/>
</dbReference>
<keyword evidence="2" id="KW-1185">Reference proteome</keyword>
<dbReference type="RefSeq" id="WP_052742367.1">
    <property type="nucleotide sequence ID" value="NZ_SSTI01000001.1"/>
</dbReference>
<evidence type="ECO:0000313" key="2">
    <source>
        <dbReference type="Proteomes" id="UP000308038"/>
    </source>
</evidence>
<proteinExistence type="predicted"/>
<gene>
    <name evidence="1" type="ORF">E5988_00465</name>
</gene>
<accession>A0ABY2QL58</accession>